<organism evidence="7 8">
    <name type="scientific">Bonamia ostreae</name>
    <dbReference type="NCBI Taxonomy" id="126728"/>
    <lineage>
        <taxon>Eukaryota</taxon>
        <taxon>Sar</taxon>
        <taxon>Rhizaria</taxon>
        <taxon>Endomyxa</taxon>
        <taxon>Ascetosporea</taxon>
        <taxon>Haplosporida</taxon>
        <taxon>Bonamia</taxon>
    </lineage>
</organism>
<dbReference type="Pfam" id="PF01207">
    <property type="entry name" value="Dus"/>
    <property type="match status" value="1"/>
</dbReference>
<keyword evidence="3" id="KW-0288">FMN</keyword>
<protein>
    <recommendedName>
        <fullName evidence="6">DUS-like FMN-binding domain-containing protein</fullName>
    </recommendedName>
</protein>
<dbReference type="InterPro" id="IPR035587">
    <property type="entry name" value="DUS-like_FMN-bd"/>
</dbReference>
<accession>A0ABV2AUE3</accession>
<name>A0ABV2AUE3_9EUKA</name>
<evidence type="ECO:0000256" key="3">
    <source>
        <dbReference type="ARBA" id="ARBA00022643"/>
    </source>
</evidence>
<dbReference type="CDD" id="cd02801">
    <property type="entry name" value="DUS_like_FMN"/>
    <property type="match status" value="1"/>
</dbReference>
<evidence type="ECO:0000256" key="4">
    <source>
        <dbReference type="ARBA" id="ARBA00022694"/>
    </source>
</evidence>
<dbReference type="Proteomes" id="UP001439008">
    <property type="component" value="Unassembled WGS sequence"/>
</dbReference>
<comment type="caution">
    <text evidence="7">The sequence shown here is derived from an EMBL/GenBank/DDBJ whole genome shotgun (WGS) entry which is preliminary data.</text>
</comment>
<dbReference type="InterPro" id="IPR018517">
    <property type="entry name" value="tRNA_hU_synthase_CS"/>
</dbReference>
<evidence type="ECO:0000256" key="2">
    <source>
        <dbReference type="ARBA" id="ARBA00022630"/>
    </source>
</evidence>
<dbReference type="PANTHER" id="PTHR45936">
    <property type="entry name" value="TRNA-DIHYDROURIDINE(20) SYNTHASE [NAD(P)+]-LIKE"/>
    <property type="match status" value="1"/>
</dbReference>
<evidence type="ECO:0000256" key="1">
    <source>
        <dbReference type="ARBA" id="ARBA00001917"/>
    </source>
</evidence>
<reference evidence="7 8" key="1">
    <citation type="journal article" date="2024" name="BMC Biol.">
        <title>Comparative genomics of Ascetosporea gives new insight into the evolutionary basis for animal parasitism in Rhizaria.</title>
        <authorList>
            <person name="Hiltunen Thoren M."/>
            <person name="Onut-Brannstrom I."/>
            <person name="Alfjorden A."/>
            <person name="Peckova H."/>
            <person name="Swords F."/>
            <person name="Hooper C."/>
            <person name="Holzer A.S."/>
            <person name="Bass D."/>
            <person name="Burki F."/>
        </authorList>
    </citation>
    <scope>NUCLEOTIDE SEQUENCE [LARGE SCALE GENOMIC DNA]</scope>
    <source>
        <strain evidence="7">20-A016</strain>
    </source>
</reference>
<dbReference type="PANTHER" id="PTHR45936:SF1">
    <property type="entry name" value="TRNA-DIHYDROURIDINE(20) SYNTHASE [NAD(P)+]-LIKE"/>
    <property type="match status" value="1"/>
</dbReference>
<feature type="domain" description="DUS-like FMN-binding" evidence="6">
    <location>
        <begin position="24"/>
        <end position="128"/>
    </location>
</feature>
<evidence type="ECO:0000259" key="6">
    <source>
        <dbReference type="Pfam" id="PF01207"/>
    </source>
</evidence>
<dbReference type="EMBL" id="JBDODL010005424">
    <property type="protein sequence ID" value="MES1923280.1"/>
    <property type="molecule type" value="Genomic_DNA"/>
</dbReference>
<dbReference type="PROSITE" id="PS01136">
    <property type="entry name" value="UPF0034"/>
    <property type="match status" value="1"/>
</dbReference>
<evidence type="ECO:0000313" key="8">
    <source>
        <dbReference type="Proteomes" id="UP001439008"/>
    </source>
</evidence>
<proteinExistence type="predicted"/>
<gene>
    <name evidence="7" type="ORF">MHBO_004829</name>
</gene>
<dbReference type="InterPro" id="IPR013785">
    <property type="entry name" value="Aldolase_TIM"/>
</dbReference>
<evidence type="ECO:0000256" key="5">
    <source>
        <dbReference type="ARBA" id="ARBA00023002"/>
    </source>
</evidence>
<dbReference type="SUPFAM" id="SSF51395">
    <property type="entry name" value="FMN-linked oxidoreductases"/>
    <property type="match status" value="1"/>
</dbReference>
<dbReference type="Gene3D" id="3.20.20.70">
    <property type="entry name" value="Aldolase class I"/>
    <property type="match status" value="1"/>
</dbReference>
<evidence type="ECO:0000313" key="7">
    <source>
        <dbReference type="EMBL" id="MES1923280.1"/>
    </source>
</evidence>
<keyword evidence="2" id="KW-0285">Flavoprotein</keyword>
<dbReference type="InterPro" id="IPR052582">
    <property type="entry name" value="tRNA-DUS-like"/>
</dbReference>
<comment type="cofactor">
    <cofactor evidence="1">
        <name>FMN</name>
        <dbReference type="ChEBI" id="CHEBI:58210"/>
    </cofactor>
</comment>
<keyword evidence="5" id="KW-0560">Oxidoreductase</keyword>
<sequence length="133" mass="14713">MRLVRKTDQTTNLVNFLSPDKNHSIFTTFIGEPVVFQLGTADAVNALKAVKVVQRDIKAVDINMGCPFKFSVAGGMGAALLRKPEVVRDIVQTLKRNIDVPVTCKVRVLENVDESLELVRRIEKSGADVHLIN</sequence>
<keyword evidence="4" id="KW-0819">tRNA processing</keyword>
<keyword evidence="8" id="KW-1185">Reference proteome</keyword>